<proteinExistence type="predicted"/>
<keyword evidence="3" id="KW-1185">Reference proteome</keyword>
<dbReference type="AlphaFoldDB" id="A0A5N6NM37"/>
<evidence type="ECO:0000256" key="1">
    <source>
        <dbReference type="SAM" id="MobiDB-lite"/>
    </source>
</evidence>
<sequence length="83" mass="9088">MASCCSDIHPSRLVVGFDGHASRLLVSTIPNVGNKEDHHIAGRKKAPAIARPFPGKKSRSRNRPNGLTETDQFSPGKKEDQRL</sequence>
<evidence type="ECO:0000313" key="2">
    <source>
        <dbReference type="EMBL" id="KAD4981864.1"/>
    </source>
</evidence>
<gene>
    <name evidence="2" type="ORF">E3N88_18535</name>
</gene>
<accession>A0A5N6NM37</accession>
<name>A0A5N6NM37_9ASTR</name>
<feature type="compositionally biased region" description="Polar residues" evidence="1">
    <location>
        <begin position="63"/>
        <end position="73"/>
    </location>
</feature>
<dbReference type="Proteomes" id="UP000326396">
    <property type="component" value="Linkage Group LG18"/>
</dbReference>
<dbReference type="EMBL" id="SZYD01000010">
    <property type="protein sequence ID" value="KAD4981864.1"/>
    <property type="molecule type" value="Genomic_DNA"/>
</dbReference>
<organism evidence="2 3">
    <name type="scientific">Mikania micrantha</name>
    <name type="common">bitter vine</name>
    <dbReference type="NCBI Taxonomy" id="192012"/>
    <lineage>
        <taxon>Eukaryota</taxon>
        <taxon>Viridiplantae</taxon>
        <taxon>Streptophyta</taxon>
        <taxon>Embryophyta</taxon>
        <taxon>Tracheophyta</taxon>
        <taxon>Spermatophyta</taxon>
        <taxon>Magnoliopsida</taxon>
        <taxon>eudicotyledons</taxon>
        <taxon>Gunneridae</taxon>
        <taxon>Pentapetalae</taxon>
        <taxon>asterids</taxon>
        <taxon>campanulids</taxon>
        <taxon>Asterales</taxon>
        <taxon>Asteraceae</taxon>
        <taxon>Asteroideae</taxon>
        <taxon>Heliantheae alliance</taxon>
        <taxon>Eupatorieae</taxon>
        <taxon>Mikania</taxon>
    </lineage>
</organism>
<evidence type="ECO:0000313" key="3">
    <source>
        <dbReference type="Proteomes" id="UP000326396"/>
    </source>
</evidence>
<protein>
    <submittedName>
        <fullName evidence="2">Uncharacterized protein</fullName>
    </submittedName>
</protein>
<feature type="region of interest" description="Disordered" evidence="1">
    <location>
        <begin position="33"/>
        <end position="83"/>
    </location>
</feature>
<reference evidence="2 3" key="1">
    <citation type="submission" date="2019-05" db="EMBL/GenBank/DDBJ databases">
        <title>Mikania micrantha, genome provides insights into the molecular mechanism of rapid growth.</title>
        <authorList>
            <person name="Liu B."/>
        </authorList>
    </citation>
    <scope>NUCLEOTIDE SEQUENCE [LARGE SCALE GENOMIC DNA]</scope>
    <source>
        <strain evidence="2">NLD-2019</strain>
        <tissue evidence="2">Leaf</tissue>
    </source>
</reference>
<comment type="caution">
    <text evidence="2">The sequence shown here is derived from an EMBL/GenBank/DDBJ whole genome shotgun (WGS) entry which is preliminary data.</text>
</comment>